<dbReference type="AlphaFoldDB" id="A0A160F1M3"/>
<dbReference type="InterPro" id="IPR028949">
    <property type="entry name" value="Ntox15"/>
</dbReference>
<feature type="domain" description="Novel toxin 15" evidence="2">
    <location>
        <begin position="377"/>
        <end position="505"/>
    </location>
</feature>
<dbReference type="RefSeq" id="WP_238583522.1">
    <property type="nucleotide sequence ID" value="NZ_CP015438.1"/>
</dbReference>
<dbReference type="PANTHER" id="PTHR23243">
    <property type="entry name" value="SUPRABASAL-SPECIFIC PROTEIN SUPRABASIN"/>
    <property type="match status" value="1"/>
</dbReference>
<evidence type="ECO:0000313" key="3">
    <source>
        <dbReference type="EMBL" id="ANB59691.1"/>
    </source>
</evidence>
<dbReference type="KEGG" id="aamy:GFC30_2909"/>
<dbReference type="EMBL" id="CP015438">
    <property type="protein sequence ID" value="ANB59691.1"/>
    <property type="molecule type" value="Genomic_DNA"/>
</dbReference>
<evidence type="ECO:0000259" key="2">
    <source>
        <dbReference type="Pfam" id="PF15604"/>
    </source>
</evidence>
<name>A0A160F1M3_9BACL</name>
<evidence type="ECO:0000256" key="1">
    <source>
        <dbReference type="SAM" id="MobiDB-lite"/>
    </source>
</evidence>
<accession>A0A160F1M3</accession>
<protein>
    <submittedName>
        <fullName evidence="3">Toxin 43 family protein</fullName>
    </submittedName>
</protein>
<keyword evidence="4" id="KW-1185">Reference proteome</keyword>
<evidence type="ECO:0000313" key="4">
    <source>
        <dbReference type="Proteomes" id="UP000076865"/>
    </source>
</evidence>
<dbReference type="Proteomes" id="UP000076865">
    <property type="component" value="Chromosome"/>
</dbReference>
<reference evidence="3 4" key="1">
    <citation type="journal article" date="2006" name="Syst. Appl. Microbiol.">
        <title>Anoxybacillus amylolyticus sp. nov., a thermophilic amylase producing bacterium isolated from Mount Rittmann (Antarctica).</title>
        <authorList>
            <person name="Poli A."/>
            <person name="Esposito E."/>
            <person name="Lama L."/>
            <person name="Orlando P."/>
            <person name="Nicolaus G."/>
            <person name="de Appolonia F."/>
            <person name="Gambacorta A."/>
            <person name="Nicolaus B."/>
        </authorList>
    </citation>
    <scope>NUCLEOTIDE SEQUENCE [LARGE SCALE GENOMIC DNA]</scope>
    <source>
        <strain evidence="3 4">DSM 15939</strain>
    </source>
</reference>
<dbReference type="PATRIC" id="fig|294699.3.peg.2997"/>
<dbReference type="Pfam" id="PF15604">
    <property type="entry name" value="Ntox15"/>
    <property type="match status" value="1"/>
</dbReference>
<organism evidence="3 4">
    <name type="scientific">Anoxybacteroides amylolyticum</name>
    <dbReference type="NCBI Taxonomy" id="294699"/>
    <lineage>
        <taxon>Bacteria</taxon>
        <taxon>Bacillati</taxon>
        <taxon>Bacillota</taxon>
        <taxon>Bacilli</taxon>
        <taxon>Bacillales</taxon>
        <taxon>Anoxybacillaceae</taxon>
        <taxon>Anoxybacteroides</taxon>
    </lineage>
</organism>
<gene>
    <name evidence="3" type="ORF">GFC30_2909</name>
</gene>
<proteinExistence type="predicted"/>
<sequence length="519" mass="56892">MSFWSSLSKLGHFVEKKVEQTVKHVANDVKKVEKTIQQTVQQVEKKVEPVVKQVVKDTVHISQKAKEAFHQAEKKAEQVGKHVAHDVKQVEKAIQKVEKKVEHAAKQAVKDTVHISQKAREAFHEAEKKTEQAIKHVAHNVKQAVSEAIHPIEHKIKQEIKDTEKTIERSAHQLEKKAEHVAKQAVHGIINTGQKIEQTARQVAKNAEKSWHGLTKHPMESTVEFVRGAGDAALQDVTYNMAHRPYNSPHPVAYELGKMAGHAVSTVAGAIETAGFTALEAGGIVLSSTGVGAAVGAPATAIAAMGATHGATLAATGGSNFVQSAKELYQRISREEGVSGRVVKRTPEATQGTGKGKGVSDIPRISEIEISFKRNPKHDAAEFDRQLKAQEEGINSLTVDEFIKNRDRYSKDGRALEGNAAQKLARQEALKEKVSELRKQGLSREEAKKQAQEWLKGQAALHNPDQIAGGTPRHIGGMGDKKINSSIGSQWKSRIKDLDRKIRDTAETMTQEGIHSAQY</sequence>
<dbReference type="PANTHER" id="PTHR23243:SF3">
    <property type="entry name" value="SUPRABASIN"/>
    <property type="match status" value="1"/>
</dbReference>
<feature type="region of interest" description="Disordered" evidence="1">
    <location>
        <begin position="463"/>
        <end position="490"/>
    </location>
</feature>
<dbReference type="InterPro" id="IPR024153">
    <property type="entry name" value="Suprabasin"/>
</dbReference>